<gene>
    <name evidence="1" type="ORF">CK203_088093</name>
</gene>
<name>A0A438F6H4_VITVI</name>
<reference evidence="1 2" key="1">
    <citation type="journal article" date="2018" name="PLoS Genet.">
        <title>Population sequencing reveals clonal diversity and ancestral inbreeding in the grapevine cultivar Chardonnay.</title>
        <authorList>
            <person name="Roach M.J."/>
            <person name="Johnson D.L."/>
            <person name="Bohlmann J."/>
            <person name="van Vuuren H.J."/>
            <person name="Jones S.J."/>
            <person name="Pretorius I.S."/>
            <person name="Schmidt S.A."/>
            <person name="Borneman A.R."/>
        </authorList>
    </citation>
    <scope>NUCLEOTIDE SEQUENCE [LARGE SCALE GENOMIC DNA]</scope>
    <source>
        <strain evidence="2">cv. Chardonnay</strain>
        <tissue evidence="1">Leaf</tissue>
    </source>
</reference>
<dbReference type="Proteomes" id="UP000288805">
    <property type="component" value="Unassembled WGS sequence"/>
</dbReference>
<evidence type="ECO:0000313" key="2">
    <source>
        <dbReference type="Proteomes" id="UP000288805"/>
    </source>
</evidence>
<comment type="caution">
    <text evidence="1">The sequence shown here is derived from an EMBL/GenBank/DDBJ whole genome shotgun (WGS) entry which is preliminary data.</text>
</comment>
<dbReference type="EMBL" id="QGNW01001111">
    <property type="protein sequence ID" value="RVW55614.1"/>
    <property type="molecule type" value="Genomic_DNA"/>
</dbReference>
<organism evidence="1 2">
    <name type="scientific">Vitis vinifera</name>
    <name type="common">Grape</name>
    <dbReference type="NCBI Taxonomy" id="29760"/>
    <lineage>
        <taxon>Eukaryota</taxon>
        <taxon>Viridiplantae</taxon>
        <taxon>Streptophyta</taxon>
        <taxon>Embryophyta</taxon>
        <taxon>Tracheophyta</taxon>
        <taxon>Spermatophyta</taxon>
        <taxon>Magnoliopsida</taxon>
        <taxon>eudicotyledons</taxon>
        <taxon>Gunneridae</taxon>
        <taxon>Pentapetalae</taxon>
        <taxon>rosids</taxon>
        <taxon>Vitales</taxon>
        <taxon>Vitaceae</taxon>
        <taxon>Viteae</taxon>
        <taxon>Vitis</taxon>
    </lineage>
</organism>
<accession>A0A438F6H4</accession>
<proteinExistence type="predicted"/>
<dbReference type="AlphaFoldDB" id="A0A438F6H4"/>
<protein>
    <submittedName>
        <fullName evidence="1">Uncharacterized protein</fullName>
    </submittedName>
</protein>
<sequence>MRNSETLSLSSAITFGGQCKNMNSANTKLRPVWAMELHRGVKSVKKLKIDRGYGQCPVIIMCGVKGFKLSNGSALFE</sequence>
<evidence type="ECO:0000313" key="1">
    <source>
        <dbReference type="EMBL" id="RVW55614.1"/>
    </source>
</evidence>